<organism evidence="2">
    <name type="scientific">Heterodermia speciosa</name>
    <dbReference type="NCBI Taxonomy" id="116794"/>
    <lineage>
        <taxon>Eukaryota</taxon>
        <taxon>Fungi</taxon>
        <taxon>Dikarya</taxon>
        <taxon>Ascomycota</taxon>
        <taxon>Pezizomycotina</taxon>
        <taxon>Lecanoromycetes</taxon>
        <taxon>OSLEUM clade</taxon>
        <taxon>Lecanoromycetidae</taxon>
        <taxon>Caliciales</taxon>
        <taxon>Physciaceae</taxon>
        <taxon>Heterodermia</taxon>
    </lineage>
</organism>
<geneLocation type="mitochondrion" evidence="2"/>
<dbReference type="RefSeq" id="YP_009546714.1">
    <property type="nucleotide sequence ID" value="NC_040159.1"/>
</dbReference>
<feature type="transmembrane region" description="Helical" evidence="1">
    <location>
        <begin position="133"/>
        <end position="150"/>
    </location>
</feature>
<keyword evidence="1" id="KW-0472">Membrane</keyword>
<keyword evidence="1" id="KW-1133">Transmembrane helix</keyword>
<dbReference type="GeneID" id="38575625"/>
<dbReference type="AlphaFoldDB" id="A0A3G2Z7H0"/>
<evidence type="ECO:0000256" key="1">
    <source>
        <dbReference type="SAM" id="Phobius"/>
    </source>
</evidence>
<proteinExistence type="predicted"/>
<dbReference type="GO" id="GO:0016301">
    <property type="term" value="F:kinase activity"/>
    <property type="evidence" value="ECO:0007669"/>
    <property type="project" value="UniProtKB-KW"/>
</dbReference>
<protein>
    <submittedName>
        <fullName evidence="2">Carbon catabolite-derepressing protein kinase</fullName>
    </submittedName>
</protein>
<accession>A0A3G2Z7H0</accession>
<reference evidence="2" key="1">
    <citation type="submission" date="2017-12" db="EMBL/GenBank/DDBJ databases">
        <title>The complete mitochondrial genome of the lichenized fungus Heterodermia speciosa.</title>
        <authorList>
            <person name="Baker C.F."/>
            <person name="Keepers K.G."/>
            <person name="Pogoda C.S."/>
            <person name="Tripp E.A."/>
            <person name="Lendemer J.C."/>
            <person name="Kane N.C."/>
        </authorList>
    </citation>
    <scope>NUCLEOTIDE SEQUENCE</scope>
</reference>
<feature type="transmembrane region" description="Helical" evidence="1">
    <location>
        <begin position="156"/>
        <end position="177"/>
    </location>
</feature>
<keyword evidence="2" id="KW-0496">Mitochondrion</keyword>
<sequence length="275" mass="31978">MDMFILSIRNYLSWLTLNNLRLGIIDRLYIINNYLNVCKTIWRDRHIIVSSINKESFYNLYVNLIDKISREKYLILSTLGLSGLHSIIPKYFVLDLGLQGSNLLALYFGLVYSTLHLYKICYKDFHTFSVKSYTLRTIWGFSIFKVVVYLKGAQFLLGLICGLFICPSYLMQIYRFLLDHYVGIIKPPFVMPGEIGPQPEAEAEAEAKAEAEAEPSGDQIISYYRISDHEWHRFEAKPEFIGDYGGRTDYPNITKSNNYPYVLDEQNTRLDRVNI</sequence>
<keyword evidence="2" id="KW-0808">Transferase</keyword>
<name>A0A3G2Z7H0_9LECA</name>
<evidence type="ECO:0000313" key="2">
    <source>
        <dbReference type="EMBL" id="AYP35454.1"/>
    </source>
</evidence>
<gene>
    <name evidence="2" type="primary">ORF8</name>
</gene>
<keyword evidence="2" id="KW-0418">Kinase</keyword>
<keyword evidence="1" id="KW-0812">Transmembrane</keyword>
<feature type="transmembrane region" description="Helical" evidence="1">
    <location>
        <begin position="104"/>
        <end position="121"/>
    </location>
</feature>
<dbReference type="EMBL" id="MG711806">
    <property type="protein sequence ID" value="AYP35454.1"/>
    <property type="molecule type" value="Genomic_DNA"/>
</dbReference>